<evidence type="ECO:0000313" key="3">
    <source>
        <dbReference type="EMBL" id="MBB6072717.1"/>
    </source>
</evidence>
<dbReference type="PANTHER" id="PTHR34477">
    <property type="entry name" value="UPF0213 PROTEIN YHBQ"/>
    <property type="match status" value="1"/>
</dbReference>
<gene>
    <name evidence="3" type="ORF">HNQ61_004380</name>
</gene>
<dbReference type="EMBL" id="JACHIA010000017">
    <property type="protein sequence ID" value="MBB6072717.1"/>
    <property type="molecule type" value="Genomic_DNA"/>
</dbReference>
<dbReference type="AlphaFoldDB" id="A0A841H3U7"/>
<accession>A0A841H3U7</accession>
<dbReference type="PROSITE" id="PS50164">
    <property type="entry name" value="GIY_YIG"/>
    <property type="match status" value="1"/>
</dbReference>
<comment type="similarity">
    <text evidence="1">Belongs to the UPF0213 family.</text>
</comment>
<dbReference type="InterPro" id="IPR000305">
    <property type="entry name" value="GIY-YIG_endonuc"/>
</dbReference>
<reference evidence="3 4" key="1">
    <citation type="submission" date="2020-08" db="EMBL/GenBank/DDBJ databases">
        <title>Genomic Encyclopedia of Type Strains, Phase IV (KMG-IV): sequencing the most valuable type-strain genomes for metagenomic binning, comparative biology and taxonomic classification.</title>
        <authorList>
            <person name="Goeker M."/>
        </authorList>
    </citation>
    <scope>NUCLEOTIDE SEQUENCE [LARGE SCALE GENOMIC DNA]</scope>
    <source>
        <strain evidence="3 4">DSM 29007</strain>
    </source>
</reference>
<keyword evidence="3" id="KW-0378">Hydrolase</keyword>
<keyword evidence="4" id="KW-1185">Reference proteome</keyword>
<dbReference type="Pfam" id="PF01541">
    <property type="entry name" value="GIY-YIG"/>
    <property type="match status" value="1"/>
</dbReference>
<keyword evidence="3" id="KW-0540">Nuclease</keyword>
<dbReference type="Proteomes" id="UP000582837">
    <property type="component" value="Unassembled WGS sequence"/>
</dbReference>
<evidence type="ECO:0000313" key="4">
    <source>
        <dbReference type="Proteomes" id="UP000582837"/>
    </source>
</evidence>
<dbReference type="GO" id="GO:0004519">
    <property type="term" value="F:endonuclease activity"/>
    <property type="evidence" value="ECO:0007669"/>
    <property type="project" value="UniProtKB-KW"/>
</dbReference>
<evidence type="ECO:0000256" key="1">
    <source>
        <dbReference type="ARBA" id="ARBA00007435"/>
    </source>
</evidence>
<feature type="domain" description="GIY-YIG" evidence="2">
    <location>
        <begin position="2"/>
        <end position="77"/>
    </location>
</feature>
<proteinExistence type="inferred from homology"/>
<name>A0A841H3U7_9BACT</name>
<sequence length="104" mass="11961">MTTYFVYIVASLARVLYVGVTSDLPRRIVEHRTGAIAGFTQRYRVNRLVYYEAGENIRSVIEREKQLKGWTRRRKAELIEAQNPGWEDLAVHIGLPVAEDGQAR</sequence>
<comment type="caution">
    <text evidence="3">The sequence shown here is derived from an EMBL/GenBank/DDBJ whole genome shotgun (WGS) entry which is preliminary data.</text>
</comment>
<protein>
    <submittedName>
        <fullName evidence="3">Putative endonuclease</fullName>
    </submittedName>
</protein>
<dbReference type="InterPro" id="IPR035901">
    <property type="entry name" value="GIY-YIG_endonuc_sf"/>
</dbReference>
<dbReference type="PANTHER" id="PTHR34477:SF5">
    <property type="entry name" value="BSL5627 PROTEIN"/>
    <property type="match status" value="1"/>
</dbReference>
<dbReference type="SUPFAM" id="SSF82771">
    <property type="entry name" value="GIY-YIG endonuclease"/>
    <property type="match status" value="1"/>
</dbReference>
<dbReference type="CDD" id="cd10448">
    <property type="entry name" value="GIY-YIG_unchar_3"/>
    <property type="match status" value="1"/>
</dbReference>
<dbReference type="Gene3D" id="3.40.1440.10">
    <property type="entry name" value="GIY-YIG endonuclease"/>
    <property type="match status" value="1"/>
</dbReference>
<evidence type="ECO:0000259" key="2">
    <source>
        <dbReference type="PROSITE" id="PS50164"/>
    </source>
</evidence>
<dbReference type="InterPro" id="IPR050190">
    <property type="entry name" value="UPF0213_domain"/>
</dbReference>
<dbReference type="RefSeq" id="WP_170038799.1">
    <property type="nucleotide sequence ID" value="NZ_JABDTL010000002.1"/>
</dbReference>
<organism evidence="3 4">
    <name type="scientific">Longimicrobium terrae</name>
    <dbReference type="NCBI Taxonomy" id="1639882"/>
    <lineage>
        <taxon>Bacteria</taxon>
        <taxon>Pseudomonadati</taxon>
        <taxon>Gemmatimonadota</taxon>
        <taxon>Longimicrobiia</taxon>
        <taxon>Longimicrobiales</taxon>
        <taxon>Longimicrobiaceae</taxon>
        <taxon>Longimicrobium</taxon>
    </lineage>
</organism>
<keyword evidence="3" id="KW-0255">Endonuclease</keyword>